<gene>
    <name evidence="2" type="ORF">GRF63_01810</name>
</gene>
<accession>A0A844X9X3</accession>
<proteinExistence type="predicted"/>
<comment type="caution">
    <text evidence="2">The sequence shown here is derived from an EMBL/GenBank/DDBJ whole genome shotgun (WGS) entry which is preliminary data.</text>
</comment>
<protein>
    <submittedName>
        <fullName evidence="2">Uncharacterized protein</fullName>
    </submittedName>
</protein>
<dbReference type="RefSeq" id="WP_160484305.1">
    <property type="nucleotide sequence ID" value="NZ_WUBR01000001.1"/>
</dbReference>
<reference evidence="2 3" key="2">
    <citation type="submission" date="2020-02" db="EMBL/GenBank/DDBJ databases">
        <title>Erythrobacter dongmakensis sp. nov., isolated from a tidal mudflat.</title>
        <authorList>
            <person name="Kim I.S."/>
        </authorList>
    </citation>
    <scope>NUCLEOTIDE SEQUENCE [LARGE SCALE GENOMIC DNA]</scope>
    <source>
        <strain evidence="2 3">GH3-10</strain>
    </source>
</reference>
<keyword evidence="1" id="KW-0812">Transmembrane</keyword>
<evidence type="ECO:0000313" key="2">
    <source>
        <dbReference type="EMBL" id="MWV26630.1"/>
    </source>
</evidence>
<keyword evidence="1" id="KW-0472">Membrane</keyword>
<sequence length="53" mass="5808">MSIWSISIIAIGVVVIFLSIKVMRASAEQRGKYFLLIAALLMLSTTLLLLGQN</sequence>
<dbReference type="EMBL" id="WUBR01000001">
    <property type="protein sequence ID" value="MWV26630.1"/>
    <property type="molecule type" value="Genomic_DNA"/>
</dbReference>
<feature type="transmembrane region" description="Helical" evidence="1">
    <location>
        <begin position="34"/>
        <end position="51"/>
    </location>
</feature>
<keyword evidence="3" id="KW-1185">Reference proteome</keyword>
<name>A0A844X9X3_9SPHN</name>
<keyword evidence="1" id="KW-1133">Transmembrane helix</keyword>
<reference evidence="2 3" key="1">
    <citation type="submission" date="2019-12" db="EMBL/GenBank/DDBJ databases">
        <authorList>
            <person name="Lee S.D."/>
        </authorList>
    </citation>
    <scope>NUCLEOTIDE SEQUENCE [LARGE SCALE GENOMIC DNA]</scope>
    <source>
        <strain evidence="2 3">GH3-10</strain>
    </source>
</reference>
<evidence type="ECO:0000313" key="3">
    <source>
        <dbReference type="Proteomes" id="UP000461409"/>
    </source>
</evidence>
<dbReference type="Proteomes" id="UP000461409">
    <property type="component" value="Unassembled WGS sequence"/>
</dbReference>
<evidence type="ECO:0000256" key="1">
    <source>
        <dbReference type="SAM" id="Phobius"/>
    </source>
</evidence>
<dbReference type="AlphaFoldDB" id="A0A844X9X3"/>
<organism evidence="2 3">
    <name type="scientific">Aurantiacibacter rhizosphaerae</name>
    <dbReference type="NCBI Taxonomy" id="2691582"/>
    <lineage>
        <taxon>Bacteria</taxon>
        <taxon>Pseudomonadati</taxon>
        <taxon>Pseudomonadota</taxon>
        <taxon>Alphaproteobacteria</taxon>
        <taxon>Sphingomonadales</taxon>
        <taxon>Erythrobacteraceae</taxon>
        <taxon>Aurantiacibacter</taxon>
    </lineage>
</organism>
<feature type="transmembrane region" description="Helical" evidence="1">
    <location>
        <begin position="6"/>
        <end position="22"/>
    </location>
</feature>